<dbReference type="CDD" id="cd07721">
    <property type="entry name" value="yflN-like_MBL-fold"/>
    <property type="match status" value="1"/>
</dbReference>
<dbReference type="PANTHER" id="PTHR42951:SF17">
    <property type="entry name" value="METALLO-BETA-LACTAMASE DOMAIN-CONTAINING PROTEIN"/>
    <property type="match status" value="1"/>
</dbReference>
<keyword evidence="1" id="KW-1133">Transmembrane helix</keyword>
<dbReference type="Gene3D" id="3.60.15.10">
    <property type="entry name" value="Ribonuclease Z/Hydroxyacylglutathione hydrolase-like"/>
    <property type="match status" value="1"/>
</dbReference>
<evidence type="ECO:0000259" key="2">
    <source>
        <dbReference type="SMART" id="SM00849"/>
    </source>
</evidence>
<dbReference type="InterPro" id="IPR001279">
    <property type="entry name" value="Metallo-B-lactamas"/>
</dbReference>
<reference evidence="3 4" key="2">
    <citation type="journal article" date="2011" name="Stand. Genomic Sci.">
        <title>Complete genome sequence of Truepera radiovictrix type strain (RQ-24).</title>
        <authorList>
            <person name="Ivanova N."/>
            <person name="Rohde C."/>
            <person name="Munk C."/>
            <person name="Nolan M."/>
            <person name="Lucas S."/>
            <person name="Del Rio T.G."/>
            <person name="Tice H."/>
            <person name="Deshpande S."/>
            <person name="Cheng J.F."/>
            <person name="Tapia R."/>
            <person name="Han C."/>
            <person name="Goodwin L."/>
            <person name="Pitluck S."/>
            <person name="Liolios K."/>
            <person name="Mavromatis K."/>
            <person name="Mikhailova N."/>
            <person name="Pati A."/>
            <person name="Chen A."/>
            <person name="Palaniappan K."/>
            <person name="Land M."/>
            <person name="Hauser L."/>
            <person name="Chang Y.J."/>
            <person name="Jeffries C.D."/>
            <person name="Brambilla E."/>
            <person name="Rohde M."/>
            <person name="Goker M."/>
            <person name="Tindall B.J."/>
            <person name="Woyke T."/>
            <person name="Bristow J."/>
            <person name="Eisen J.A."/>
            <person name="Markowitz V."/>
            <person name="Hugenholtz P."/>
            <person name="Kyrpides N.C."/>
            <person name="Klenk H.P."/>
            <person name="Lapidus A."/>
        </authorList>
    </citation>
    <scope>NUCLEOTIDE SEQUENCE [LARGE SCALE GENOMIC DNA]</scope>
    <source>
        <strain evidence="4">DSM 17093 / CIP 108686 / LMG 22925 / RQ-24</strain>
    </source>
</reference>
<dbReference type="HOGENOM" id="CLU_030571_2_0_0"/>
<dbReference type="eggNOG" id="COG0491">
    <property type="taxonomic scope" value="Bacteria"/>
</dbReference>
<name>D7CUX2_TRURR</name>
<dbReference type="InterPro" id="IPR036866">
    <property type="entry name" value="RibonucZ/Hydroxyglut_hydro"/>
</dbReference>
<dbReference type="InterPro" id="IPR050855">
    <property type="entry name" value="NDM-1-like"/>
</dbReference>
<dbReference type="PANTHER" id="PTHR42951">
    <property type="entry name" value="METALLO-BETA-LACTAMASE DOMAIN-CONTAINING"/>
    <property type="match status" value="1"/>
</dbReference>
<dbReference type="SMART" id="SM00849">
    <property type="entry name" value="Lactamase_B"/>
    <property type="match status" value="1"/>
</dbReference>
<dbReference type="STRING" id="649638.Trad_2696"/>
<keyword evidence="4" id="KW-1185">Reference proteome</keyword>
<dbReference type="KEGG" id="tra:Trad_2696"/>
<feature type="domain" description="Metallo-beta-lactamase" evidence="2">
    <location>
        <begin position="55"/>
        <end position="264"/>
    </location>
</feature>
<dbReference type="Proteomes" id="UP000000379">
    <property type="component" value="Chromosome"/>
</dbReference>
<dbReference type="RefSeq" id="WP_013179160.1">
    <property type="nucleotide sequence ID" value="NC_014221.1"/>
</dbReference>
<dbReference type="EMBL" id="CP002049">
    <property type="protein sequence ID" value="ADI15799.1"/>
    <property type="molecule type" value="Genomic_DNA"/>
</dbReference>
<protein>
    <submittedName>
        <fullName evidence="3">Beta-lactamase domain protein</fullName>
    </submittedName>
</protein>
<proteinExistence type="predicted"/>
<sequence>MNQSHRQPASRAPGFFVTVKRTSASGQAANRAEDVWGLRTLVANVYFVAVTGTSPTPSGADRGHPGSRNWVLIDAGMPGTARRILRVAAARFGGPPKAIILTHGHFDHVGALSKLLERWDVPVYAHALELPYLTGRSDYPPPDPSVGGGLMARSAPLYPRRGRNFGGRVRQLPEDGSVPFLPGWRALHTPGHTDGHVSLFREADRTLLAGDAFVTVRQESLLAVLRQRRELRGPPRYFTTNWLAAHTSVLRLAALSPQVAATGHGRPMRGERLARELSELAANFDHLAVPRRGRYVGRPVRADERGVVYVPPPKPSPLAPALIGVGVAALLGAAIALQGRKNR</sequence>
<dbReference type="OrthoDB" id="9802248at2"/>
<organism evidence="3 4">
    <name type="scientific">Truepera radiovictrix (strain DSM 17093 / CIP 108686 / LMG 22925 / RQ-24)</name>
    <dbReference type="NCBI Taxonomy" id="649638"/>
    <lineage>
        <taxon>Bacteria</taxon>
        <taxon>Thermotogati</taxon>
        <taxon>Deinococcota</taxon>
        <taxon>Deinococci</taxon>
        <taxon>Trueperales</taxon>
        <taxon>Trueperaceae</taxon>
        <taxon>Truepera</taxon>
    </lineage>
</organism>
<feature type="transmembrane region" description="Helical" evidence="1">
    <location>
        <begin position="318"/>
        <end position="337"/>
    </location>
</feature>
<keyword evidence="1" id="KW-0812">Transmembrane</keyword>
<evidence type="ECO:0000313" key="3">
    <source>
        <dbReference type="EMBL" id="ADI15799.1"/>
    </source>
</evidence>
<gene>
    <name evidence="3" type="ordered locus">Trad_2696</name>
</gene>
<evidence type="ECO:0000313" key="4">
    <source>
        <dbReference type="Proteomes" id="UP000000379"/>
    </source>
</evidence>
<dbReference type="SUPFAM" id="SSF56281">
    <property type="entry name" value="Metallo-hydrolase/oxidoreductase"/>
    <property type="match status" value="1"/>
</dbReference>
<keyword evidence="1" id="KW-0472">Membrane</keyword>
<dbReference type="AlphaFoldDB" id="D7CUX2"/>
<accession>D7CUX2</accession>
<dbReference type="Pfam" id="PF00753">
    <property type="entry name" value="Lactamase_B"/>
    <property type="match status" value="1"/>
</dbReference>
<reference evidence="4" key="1">
    <citation type="submission" date="2010-05" db="EMBL/GenBank/DDBJ databases">
        <title>The complete genome of Truepera radiovictris DSM 17093.</title>
        <authorList>
            <consortium name="US DOE Joint Genome Institute (JGI-PGF)"/>
            <person name="Lucas S."/>
            <person name="Copeland A."/>
            <person name="Lapidus A."/>
            <person name="Glavina del Rio T."/>
            <person name="Dalin E."/>
            <person name="Tice H."/>
            <person name="Bruce D."/>
            <person name="Goodwin L."/>
            <person name="Pitluck S."/>
            <person name="Kyrpides N."/>
            <person name="Mavromatis K."/>
            <person name="Ovchinnikova G."/>
            <person name="Munk A.C."/>
            <person name="Detter J.C."/>
            <person name="Han C."/>
            <person name="Tapia R."/>
            <person name="Land M."/>
            <person name="Hauser L."/>
            <person name="Markowitz V."/>
            <person name="Cheng J.-F."/>
            <person name="Hugenholtz P."/>
            <person name="Woyke T."/>
            <person name="Wu D."/>
            <person name="Tindall B."/>
            <person name="Pomrenke H.G."/>
            <person name="Brambilla E."/>
            <person name="Klenk H.-P."/>
            <person name="Eisen J.A."/>
        </authorList>
    </citation>
    <scope>NUCLEOTIDE SEQUENCE [LARGE SCALE GENOMIC DNA]</scope>
    <source>
        <strain evidence="4">DSM 17093 / CIP 108686 / LMG 22925 / RQ-24</strain>
    </source>
</reference>
<evidence type="ECO:0000256" key="1">
    <source>
        <dbReference type="SAM" id="Phobius"/>
    </source>
</evidence>